<protein>
    <submittedName>
        <fullName evidence="1">Uncharacterized protein</fullName>
    </submittedName>
</protein>
<organism evidence="1 2">
    <name type="scientific">Spodoptera exigua</name>
    <name type="common">Beet armyworm</name>
    <name type="synonym">Noctua fulgens</name>
    <dbReference type="NCBI Taxonomy" id="7107"/>
    <lineage>
        <taxon>Eukaryota</taxon>
        <taxon>Metazoa</taxon>
        <taxon>Ecdysozoa</taxon>
        <taxon>Arthropoda</taxon>
        <taxon>Hexapoda</taxon>
        <taxon>Insecta</taxon>
        <taxon>Pterygota</taxon>
        <taxon>Neoptera</taxon>
        <taxon>Endopterygota</taxon>
        <taxon>Lepidoptera</taxon>
        <taxon>Glossata</taxon>
        <taxon>Ditrysia</taxon>
        <taxon>Noctuoidea</taxon>
        <taxon>Noctuidae</taxon>
        <taxon>Amphipyrinae</taxon>
        <taxon>Spodoptera</taxon>
    </lineage>
</organism>
<comment type="caution">
    <text evidence="1">The sequence shown here is derived from an EMBL/GenBank/DDBJ whole genome shotgun (WGS) entry which is preliminary data.</text>
</comment>
<gene>
    <name evidence="1" type="ORF">HF086_011789</name>
</gene>
<name>A0A922MWL0_SPOEX</name>
<proteinExistence type="predicted"/>
<sequence length="259" mass="30169">MECYHQCFGFSVAHQDKSWAPHVCCITCVKNLTDWKKGARPMPFAVPMIWSEQRDHVSDCYFCLTDVKELIPVATTSVENDNSQPSTSSVCVDEDDDFEFEEIAKEPHLITQGDLNDLVRDLNLSKKQSELLGSRLKEWNLLHHNTKVSYFRNRDQHYRMYFSQDGDLVFCNNIKELMKMLDIDFDLSQWRLFIDSSKASLKAVLLHNGNKLPSVPVAHAANMKETNQKLNIQENLRFSKSFIKKITFDLRDPYFFLIF</sequence>
<dbReference type="PANTHER" id="PTHR46114">
    <property type="entry name" value="APPLE DOMAIN-CONTAINING PROTEIN"/>
    <property type="match status" value="1"/>
</dbReference>
<accession>A0A922MWL0</accession>
<dbReference type="AlphaFoldDB" id="A0A922MWL0"/>
<dbReference type="EMBL" id="JACEFF010000073">
    <property type="protein sequence ID" value="KAH9644620.1"/>
    <property type="molecule type" value="Genomic_DNA"/>
</dbReference>
<evidence type="ECO:0000313" key="1">
    <source>
        <dbReference type="EMBL" id="KAH9644620.1"/>
    </source>
</evidence>
<evidence type="ECO:0000313" key="2">
    <source>
        <dbReference type="Proteomes" id="UP000814243"/>
    </source>
</evidence>
<dbReference type="Proteomes" id="UP000814243">
    <property type="component" value="Unassembled WGS sequence"/>
</dbReference>
<dbReference type="PANTHER" id="PTHR46114:SF1">
    <property type="entry name" value="ZAD DOMAIN-CONTAINING PROTEIN"/>
    <property type="match status" value="1"/>
</dbReference>
<reference evidence="1" key="1">
    <citation type="journal article" date="2021" name="G3 (Bethesda)">
        <title>Genome and transcriptome analysis of the beet armyworm Spodoptera exigua reveals targets for pest control. .</title>
        <authorList>
            <person name="Simon S."/>
            <person name="Breeschoten T."/>
            <person name="Jansen H.J."/>
            <person name="Dirks R.P."/>
            <person name="Schranz M.E."/>
            <person name="Ros V.I.D."/>
        </authorList>
    </citation>
    <scope>NUCLEOTIDE SEQUENCE</scope>
    <source>
        <strain evidence="1">TB_SE_WUR_2020</strain>
    </source>
</reference>